<comment type="caution">
    <text evidence="1">The sequence shown here is derived from an EMBL/GenBank/DDBJ whole genome shotgun (WGS) entry which is preliminary data.</text>
</comment>
<dbReference type="EMBL" id="QQXK01000009">
    <property type="protein sequence ID" value="RII42681.1"/>
    <property type="molecule type" value="Genomic_DNA"/>
</dbReference>
<dbReference type="RefSeq" id="WP_119424226.1">
    <property type="nucleotide sequence ID" value="NZ_QQXK01000009.1"/>
</dbReference>
<name>A0A399JAS3_9MICC</name>
<gene>
    <name evidence="1" type="ORF">DWB68_05920</name>
</gene>
<protein>
    <submittedName>
        <fullName evidence="1">Uncharacterized protein</fullName>
    </submittedName>
</protein>
<dbReference type="Proteomes" id="UP000265419">
    <property type="component" value="Unassembled WGS sequence"/>
</dbReference>
<reference evidence="1 2" key="1">
    <citation type="submission" date="2018-07" db="EMBL/GenBank/DDBJ databases">
        <title>Arthrobacter sp. nov., isolated from raw cow's milk with high bacterial count.</title>
        <authorList>
            <person name="Hahne J."/>
            <person name="Isele D."/>
            <person name="Lipski A."/>
        </authorList>
    </citation>
    <scope>NUCLEOTIDE SEQUENCE [LARGE SCALE GENOMIC DNA]</scope>
    <source>
        <strain evidence="1 2">JZ R-35</strain>
    </source>
</reference>
<sequence length="161" mass="17787">MQDSPAPLVLADEEGHALHLWIEGYEFPEVTDAENPDSQWLQIGVRLSGPELEARFTEPCLRLAEAASLGVWLDSLARTAPEALPEPPLTFLDFAEPLLAFGLRGAEEHGVRLAVVLPQSDDEPRVPEAWPDVFEVLAEREELAEMSAEWLAALDALAPRR</sequence>
<evidence type="ECO:0000313" key="2">
    <source>
        <dbReference type="Proteomes" id="UP000265419"/>
    </source>
</evidence>
<keyword evidence="2" id="KW-1185">Reference proteome</keyword>
<dbReference type="Pfam" id="PF24716">
    <property type="entry name" value="WapI"/>
    <property type="match status" value="1"/>
</dbReference>
<evidence type="ECO:0000313" key="1">
    <source>
        <dbReference type="EMBL" id="RII42681.1"/>
    </source>
</evidence>
<dbReference type="AlphaFoldDB" id="A0A399JAS3"/>
<dbReference type="InterPro" id="IPR056510">
    <property type="entry name" value="WapI"/>
</dbReference>
<organism evidence="1 2">
    <name type="scientific">Galactobacter valiniphilus</name>
    <dbReference type="NCBI Taxonomy" id="2676122"/>
    <lineage>
        <taxon>Bacteria</taxon>
        <taxon>Bacillati</taxon>
        <taxon>Actinomycetota</taxon>
        <taxon>Actinomycetes</taxon>
        <taxon>Micrococcales</taxon>
        <taxon>Micrococcaceae</taxon>
        <taxon>Galactobacter</taxon>
    </lineage>
</organism>
<proteinExistence type="predicted"/>
<accession>A0A399JAS3</accession>